<dbReference type="WBParaSite" id="Csp11.Scaffold630.g20284.t1">
    <property type="protein sequence ID" value="Csp11.Scaffold630.g20284.t1"/>
    <property type="gene ID" value="Csp11.Scaffold630.g20284"/>
</dbReference>
<accession>A0A1I7UXD0</accession>
<feature type="region of interest" description="Disordered" evidence="1">
    <location>
        <begin position="36"/>
        <end position="56"/>
    </location>
</feature>
<protein>
    <submittedName>
        <fullName evidence="3">Uncharacterized protein</fullName>
    </submittedName>
</protein>
<dbReference type="STRING" id="1561998.A0A1I7UXD0"/>
<evidence type="ECO:0000256" key="1">
    <source>
        <dbReference type="SAM" id="MobiDB-lite"/>
    </source>
</evidence>
<name>A0A1I7UXD0_9PELO</name>
<evidence type="ECO:0000313" key="3">
    <source>
        <dbReference type="WBParaSite" id="Csp11.Scaffold630.g20284.t1"/>
    </source>
</evidence>
<dbReference type="Proteomes" id="UP000095282">
    <property type="component" value="Unplaced"/>
</dbReference>
<evidence type="ECO:0000313" key="2">
    <source>
        <dbReference type="Proteomes" id="UP000095282"/>
    </source>
</evidence>
<proteinExistence type="predicted"/>
<sequence>MNEEVVLELASQKVIQFLLGNQQFIDKWQKEVRRNLEDSEEQLKNPSTSSKPPDPTIESIRLEVSELTNTIQYVIEIFEENVDPQECFLSEKRHPGQPIDSFYDVGLNVERLKKLGIEDREVFGKQIKSCCQQVRRKLKTFGKRFQGHPSLEVRFLLPVIHQICRLLYTVSQEISRFSAVFGSKNRRLLRSIARSLEDASNEFNLKIAAEIEEIFKHLESREKRSLLKEQAPPPKPLDYGIKTRGQFRLATAIQEVVGSSEVVPRTKRTHRPGGIATSIITKQPGFLVEDKLRKNSEVYAARHLKSRTKTLNIDKNTPEDDDVMKSARRMAGLVMDDLKSWKV</sequence>
<dbReference type="AlphaFoldDB" id="A0A1I7UXD0"/>
<keyword evidence="2" id="KW-1185">Reference proteome</keyword>
<reference evidence="3" key="1">
    <citation type="submission" date="2016-11" db="UniProtKB">
        <authorList>
            <consortium name="WormBaseParasite"/>
        </authorList>
    </citation>
    <scope>IDENTIFICATION</scope>
</reference>
<dbReference type="eggNOG" id="ENOG502THDK">
    <property type="taxonomic scope" value="Eukaryota"/>
</dbReference>
<organism evidence="2 3">
    <name type="scientific">Caenorhabditis tropicalis</name>
    <dbReference type="NCBI Taxonomy" id="1561998"/>
    <lineage>
        <taxon>Eukaryota</taxon>
        <taxon>Metazoa</taxon>
        <taxon>Ecdysozoa</taxon>
        <taxon>Nematoda</taxon>
        <taxon>Chromadorea</taxon>
        <taxon>Rhabditida</taxon>
        <taxon>Rhabditina</taxon>
        <taxon>Rhabditomorpha</taxon>
        <taxon>Rhabditoidea</taxon>
        <taxon>Rhabditidae</taxon>
        <taxon>Peloderinae</taxon>
        <taxon>Caenorhabditis</taxon>
    </lineage>
</organism>